<keyword evidence="3" id="KW-1185">Reference proteome</keyword>
<comment type="caution">
    <text evidence="2">The sequence shown here is derived from an EMBL/GenBank/DDBJ whole genome shotgun (WGS) entry which is preliminary data.</text>
</comment>
<organism evidence="2 3">
    <name type="scientific">Delftia deserti</name>
    <dbReference type="NCBI Taxonomy" id="1651218"/>
    <lineage>
        <taxon>Bacteria</taxon>
        <taxon>Pseudomonadati</taxon>
        <taxon>Pseudomonadota</taxon>
        <taxon>Betaproteobacteria</taxon>
        <taxon>Burkholderiales</taxon>
        <taxon>Comamonadaceae</taxon>
        <taxon>Delftia</taxon>
    </lineage>
</organism>
<name>A0ABW5EXX8_9BURK</name>
<evidence type="ECO:0000313" key="2">
    <source>
        <dbReference type="EMBL" id="MFD2322960.1"/>
    </source>
</evidence>
<protein>
    <submittedName>
        <fullName evidence="2">Uncharacterized protein</fullName>
    </submittedName>
</protein>
<sequence>MTKNTKTLRIIAWFLGSLVLLVAAVILLGGVLFEARNVKKGSLLYRLGAPEYLQSVPIIEECRAPIYKWRGRDGGSNPYTSLTYGSRDKFDGLLKSYQNFFKKMACTAKPSIYASHLELECSNADFISVSISASGVDGCQGITIDFVENY</sequence>
<evidence type="ECO:0000256" key="1">
    <source>
        <dbReference type="SAM" id="Phobius"/>
    </source>
</evidence>
<reference evidence="3" key="1">
    <citation type="journal article" date="2019" name="Int. J. Syst. Evol. Microbiol.">
        <title>The Global Catalogue of Microorganisms (GCM) 10K type strain sequencing project: providing services to taxonomists for standard genome sequencing and annotation.</title>
        <authorList>
            <consortium name="The Broad Institute Genomics Platform"/>
            <consortium name="The Broad Institute Genome Sequencing Center for Infectious Disease"/>
            <person name="Wu L."/>
            <person name="Ma J."/>
        </authorList>
    </citation>
    <scope>NUCLEOTIDE SEQUENCE [LARGE SCALE GENOMIC DNA]</scope>
    <source>
        <strain evidence="3">CCUG 62793</strain>
    </source>
</reference>
<feature type="transmembrane region" description="Helical" evidence="1">
    <location>
        <begin position="12"/>
        <end position="33"/>
    </location>
</feature>
<accession>A0ABW5EXX8</accession>
<keyword evidence="1" id="KW-0812">Transmembrane</keyword>
<gene>
    <name evidence="2" type="ORF">ACFSPV_30220</name>
</gene>
<keyword evidence="1" id="KW-0472">Membrane</keyword>
<proteinExistence type="predicted"/>
<evidence type="ECO:0000313" key="3">
    <source>
        <dbReference type="Proteomes" id="UP001597287"/>
    </source>
</evidence>
<dbReference type="EMBL" id="JBHUIG010000046">
    <property type="protein sequence ID" value="MFD2322960.1"/>
    <property type="molecule type" value="Genomic_DNA"/>
</dbReference>
<dbReference type="RefSeq" id="WP_183020645.1">
    <property type="nucleotide sequence ID" value="NZ_JBHSIH010000001.1"/>
</dbReference>
<dbReference type="Proteomes" id="UP001597287">
    <property type="component" value="Unassembled WGS sequence"/>
</dbReference>
<keyword evidence="1" id="KW-1133">Transmembrane helix</keyword>